<comment type="caution">
    <text evidence="1">The sequence shown here is derived from an EMBL/GenBank/DDBJ whole genome shotgun (WGS) entry which is preliminary data.</text>
</comment>
<organism evidence="1 2">
    <name type="scientific">Candida boidinii</name>
    <name type="common">Yeast</name>
    <dbReference type="NCBI Taxonomy" id="5477"/>
    <lineage>
        <taxon>Eukaryota</taxon>
        <taxon>Fungi</taxon>
        <taxon>Dikarya</taxon>
        <taxon>Ascomycota</taxon>
        <taxon>Saccharomycotina</taxon>
        <taxon>Pichiomycetes</taxon>
        <taxon>Pichiales</taxon>
        <taxon>Pichiaceae</taxon>
        <taxon>Ogataea</taxon>
        <taxon>Ogataea/Candida clade</taxon>
    </lineage>
</organism>
<name>A0ACB5U5W1_CANBO</name>
<evidence type="ECO:0000313" key="1">
    <source>
        <dbReference type="EMBL" id="GMF00945.1"/>
    </source>
</evidence>
<accession>A0ACB5U5W1</accession>
<proteinExistence type="predicted"/>
<gene>
    <name evidence="1" type="ORF">Cboi01_000570000</name>
</gene>
<reference evidence="1" key="1">
    <citation type="submission" date="2023-04" db="EMBL/GenBank/DDBJ databases">
        <title>Candida boidinii NBRC 1967.</title>
        <authorList>
            <person name="Ichikawa N."/>
            <person name="Sato H."/>
            <person name="Tonouchi N."/>
        </authorList>
    </citation>
    <scope>NUCLEOTIDE SEQUENCE</scope>
    <source>
        <strain evidence="1">NBRC 1967</strain>
    </source>
</reference>
<keyword evidence="2" id="KW-1185">Reference proteome</keyword>
<protein>
    <submittedName>
        <fullName evidence="1">Unnamed protein product</fullName>
    </submittedName>
</protein>
<dbReference type="EMBL" id="BSXV01004645">
    <property type="protein sequence ID" value="GMF00945.1"/>
    <property type="molecule type" value="Genomic_DNA"/>
</dbReference>
<sequence length="321" mass="36748">MMVGIETVTTVETLNTSTSKENKPSKPLDQLDELEVLPETIEFAKIDSTKLLDSVKFLEKHLYIISEQQKDSLMMKSFDYILDNDIKMGKSVIHQSLILQYLNDLINAAGHKPTIAQKEQIVRLFIGKLLDPNHPAAQAFKQDFEKTYNHIVSRCEHIKNEQAANGTGQDAEDEEYEGVEQIQLRSMDPNSEIVINLPDENSEEYKFFKEIPINMQNAIKTKSLDEINKVFGTMPVEEAEDILELFDKCGVIQIQAVLENEDQFNQLKNQYNEENSKIEEIEDEEEEENTHDNSSSNGIKDLNIKDDDEDVKFTPTTDLVD</sequence>
<dbReference type="Proteomes" id="UP001165101">
    <property type="component" value="Unassembled WGS sequence"/>
</dbReference>
<evidence type="ECO:0000313" key="2">
    <source>
        <dbReference type="Proteomes" id="UP001165101"/>
    </source>
</evidence>